<evidence type="ECO:0000256" key="1">
    <source>
        <dbReference type="SAM" id="MobiDB-lite"/>
    </source>
</evidence>
<organism evidence="2 3">
    <name type="scientific">Bifidobacterium commune</name>
    <dbReference type="NCBI Taxonomy" id="1505727"/>
    <lineage>
        <taxon>Bacteria</taxon>
        <taxon>Bacillati</taxon>
        <taxon>Actinomycetota</taxon>
        <taxon>Actinomycetes</taxon>
        <taxon>Bifidobacteriales</taxon>
        <taxon>Bifidobacteriaceae</taxon>
        <taxon>Bifidobacterium</taxon>
    </lineage>
</organism>
<protein>
    <submittedName>
        <fullName evidence="2">Uncharacterized protein</fullName>
    </submittedName>
</protein>
<gene>
    <name evidence="2" type="ORF">GA0061077_0231</name>
</gene>
<accession>A0A1C4H0B8</accession>
<sequence length="230" mass="24987">MNRKRIRLNYTKTALVVTIILAMLAILISSRFVWADGNSGAGDNDFSIKVEAGTGPNPSSAPTGSGGPNDPVKVHLADPFSTQQQQWNIIVTSNKNQVGKISIKFVDSDPNRKIKGRSTPTSVNGTGSLSDVKYYPDLFTQMRFSVSNGTNQLWSDKLGTDGALDLPNKNANNPAKPGYLEAKLPVNMKKGDTRTFVVREYIDTSIAKDDLYVYNGTSTGLTLLVKGETR</sequence>
<feature type="region of interest" description="Disordered" evidence="1">
    <location>
        <begin position="46"/>
        <end position="74"/>
    </location>
</feature>
<keyword evidence="3" id="KW-1185">Reference proteome</keyword>
<dbReference type="STRING" id="1505727.GA0061077_0231"/>
<dbReference type="RefSeq" id="WP_091847125.1">
    <property type="nucleotide sequence ID" value="NZ_FMBL01000001.1"/>
</dbReference>
<dbReference type="AlphaFoldDB" id="A0A1C4H0B8"/>
<reference evidence="3" key="1">
    <citation type="submission" date="2016-08" db="EMBL/GenBank/DDBJ databases">
        <authorList>
            <person name="Varghese N."/>
            <person name="Submissions Spin"/>
        </authorList>
    </citation>
    <scope>NUCLEOTIDE SEQUENCE [LARGE SCALE GENOMIC DNA]</scope>
    <source>
        <strain evidence="3">R-52791</strain>
    </source>
</reference>
<evidence type="ECO:0000313" key="3">
    <source>
        <dbReference type="Proteomes" id="UP000242610"/>
    </source>
</evidence>
<dbReference type="OrthoDB" id="3232895at2"/>
<dbReference type="Proteomes" id="UP000242610">
    <property type="component" value="Unassembled WGS sequence"/>
</dbReference>
<dbReference type="EMBL" id="FMBL01000001">
    <property type="protein sequence ID" value="SCC78373.1"/>
    <property type="molecule type" value="Genomic_DNA"/>
</dbReference>
<name>A0A1C4H0B8_9BIFI</name>
<proteinExistence type="predicted"/>
<evidence type="ECO:0000313" key="2">
    <source>
        <dbReference type="EMBL" id="SCC78373.1"/>
    </source>
</evidence>